<feature type="non-terminal residue" evidence="7">
    <location>
        <position position="1"/>
    </location>
</feature>
<evidence type="ECO:0000256" key="4">
    <source>
        <dbReference type="ARBA" id="ARBA00023136"/>
    </source>
</evidence>
<keyword evidence="4 5" id="KW-0472">Membrane</keyword>
<evidence type="ECO:0000256" key="3">
    <source>
        <dbReference type="ARBA" id="ARBA00022989"/>
    </source>
</evidence>
<accession>A0A382VFF6</accession>
<dbReference type="GO" id="GO:0016020">
    <property type="term" value="C:membrane"/>
    <property type="evidence" value="ECO:0007669"/>
    <property type="project" value="UniProtKB-SubCell"/>
</dbReference>
<organism evidence="7">
    <name type="scientific">marine metagenome</name>
    <dbReference type="NCBI Taxonomy" id="408172"/>
    <lineage>
        <taxon>unclassified sequences</taxon>
        <taxon>metagenomes</taxon>
        <taxon>ecological metagenomes</taxon>
    </lineage>
</organism>
<feature type="transmembrane region" description="Helical" evidence="5">
    <location>
        <begin position="45"/>
        <end position="67"/>
    </location>
</feature>
<feature type="transmembrane region" description="Helical" evidence="5">
    <location>
        <begin position="88"/>
        <end position="111"/>
    </location>
</feature>
<name>A0A382VFF6_9ZZZZ</name>
<dbReference type="GO" id="GO:0140359">
    <property type="term" value="F:ABC-type transporter activity"/>
    <property type="evidence" value="ECO:0007669"/>
    <property type="project" value="InterPro"/>
</dbReference>
<proteinExistence type="predicted"/>
<dbReference type="PANTHER" id="PTHR43229:SF2">
    <property type="entry name" value="NODULATION PROTEIN J"/>
    <property type="match status" value="1"/>
</dbReference>
<protein>
    <recommendedName>
        <fullName evidence="6">ABC-2 type transporter transmembrane domain-containing protein</fullName>
    </recommendedName>
</protein>
<reference evidence="7" key="1">
    <citation type="submission" date="2018-05" db="EMBL/GenBank/DDBJ databases">
        <authorList>
            <person name="Lanie J.A."/>
            <person name="Ng W.-L."/>
            <person name="Kazmierczak K.M."/>
            <person name="Andrzejewski T.M."/>
            <person name="Davidsen T.M."/>
            <person name="Wayne K.J."/>
            <person name="Tettelin H."/>
            <person name="Glass J.I."/>
            <person name="Rusch D."/>
            <person name="Podicherti R."/>
            <person name="Tsui H.-C.T."/>
            <person name="Winkler M.E."/>
        </authorList>
    </citation>
    <scope>NUCLEOTIDE SEQUENCE</scope>
</reference>
<comment type="subcellular location">
    <subcellularLocation>
        <location evidence="1">Membrane</location>
        <topology evidence="1">Multi-pass membrane protein</topology>
    </subcellularLocation>
</comment>
<feature type="domain" description="ABC-2 type transporter transmembrane" evidence="6">
    <location>
        <begin position="2"/>
        <end position="119"/>
    </location>
</feature>
<evidence type="ECO:0000256" key="1">
    <source>
        <dbReference type="ARBA" id="ARBA00004141"/>
    </source>
</evidence>
<feature type="transmembrane region" description="Helical" evidence="5">
    <location>
        <begin position="12"/>
        <end position="33"/>
    </location>
</feature>
<keyword evidence="3 5" id="KW-1133">Transmembrane helix</keyword>
<dbReference type="EMBL" id="UINC01151569">
    <property type="protein sequence ID" value="SVD45256.1"/>
    <property type="molecule type" value="Genomic_DNA"/>
</dbReference>
<keyword evidence="2 5" id="KW-0812">Transmembrane</keyword>
<gene>
    <name evidence="7" type="ORF">METZ01_LOCUS398110</name>
</gene>
<dbReference type="PANTHER" id="PTHR43229">
    <property type="entry name" value="NODULATION PROTEIN J"/>
    <property type="match status" value="1"/>
</dbReference>
<sequence length="125" mass="13407">VLRFLRQPTRLFGSLAQPLMFWFFMGSGFAGSFSDEIGLLSYGEFFYPGIVLMLLLFAAIFSTITLIEDRNAGFLQGVLVAPVPRLSIALGKLVGGTLIALCQASIFLLLAPVAGIDLTLGMVCA</sequence>
<evidence type="ECO:0000259" key="6">
    <source>
        <dbReference type="Pfam" id="PF01061"/>
    </source>
</evidence>
<evidence type="ECO:0000256" key="5">
    <source>
        <dbReference type="SAM" id="Phobius"/>
    </source>
</evidence>
<dbReference type="InterPro" id="IPR013525">
    <property type="entry name" value="ABC2_TM"/>
</dbReference>
<dbReference type="Pfam" id="PF01061">
    <property type="entry name" value="ABC2_membrane"/>
    <property type="match status" value="1"/>
</dbReference>
<evidence type="ECO:0000313" key="7">
    <source>
        <dbReference type="EMBL" id="SVD45256.1"/>
    </source>
</evidence>
<feature type="non-terminal residue" evidence="7">
    <location>
        <position position="125"/>
    </location>
</feature>
<dbReference type="AlphaFoldDB" id="A0A382VFF6"/>
<evidence type="ECO:0000256" key="2">
    <source>
        <dbReference type="ARBA" id="ARBA00022692"/>
    </source>
</evidence>
<dbReference type="InterPro" id="IPR051784">
    <property type="entry name" value="Nod_factor_ABC_transporter"/>
</dbReference>